<gene>
    <name evidence="7" type="ORF">JK361_26165</name>
</gene>
<dbReference type="CDD" id="cd06171">
    <property type="entry name" value="Sigma70_r4"/>
    <property type="match status" value="1"/>
</dbReference>
<dbReference type="Pfam" id="PF04542">
    <property type="entry name" value="Sigma70_r2"/>
    <property type="match status" value="1"/>
</dbReference>
<dbReference type="InterPro" id="IPR036388">
    <property type="entry name" value="WH-like_DNA-bd_sf"/>
</dbReference>
<evidence type="ECO:0000313" key="8">
    <source>
        <dbReference type="Proteomes" id="UP000621386"/>
    </source>
</evidence>
<name>A0ABS1P6N9_9ACTN</name>
<evidence type="ECO:0000259" key="5">
    <source>
        <dbReference type="Pfam" id="PF04542"/>
    </source>
</evidence>
<dbReference type="EMBL" id="JAERRH010000010">
    <property type="protein sequence ID" value="MBL1108032.1"/>
    <property type="molecule type" value="Genomic_DNA"/>
</dbReference>
<dbReference type="SUPFAM" id="SSF88946">
    <property type="entry name" value="Sigma2 domain of RNA polymerase sigma factors"/>
    <property type="match status" value="1"/>
</dbReference>
<keyword evidence="4" id="KW-0804">Transcription</keyword>
<dbReference type="Pfam" id="PF08281">
    <property type="entry name" value="Sigma70_r4_2"/>
    <property type="match status" value="1"/>
</dbReference>
<dbReference type="SUPFAM" id="SSF88659">
    <property type="entry name" value="Sigma3 and sigma4 domains of RNA polymerase sigma factors"/>
    <property type="match status" value="1"/>
</dbReference>
<evidence type="ECO:0000256" key="4">
    <source>
        <dbReference type="ARBA" id="ARBA00023163"/>
    </source>
</evidence>
<dbReference type="InterPro" id="IPR013249">
    <property type="entry name" value="RNA_pol_sigma70_r4_t2"/>
</dbReference>
<evidence type="ECO:0000256" key="1">
    <source>
        <dbReference type="ARBA" id="ARBA00010641"/>
    </source>
</evidence>
<dbReference type="Gene3D" id="1.10.10.10">
    <property type="entry name" value="Winged helix-like DNA-binding domain superfamily/Winged helix DNA-binding domain"/>
    <property type="match status" value="1"/>
</dbReference>
<feature type="domain" description="RNA polymerase sigma factor 70 region 4 type 2" evidence="6">
    <location>
        <begin position="136"/>
        <end position="188"/>
    </location>
</feature>
<evidence type="ECO:0000313" key="7">
    <source>
        <dbReference type="EMBL" id="MBL1108032.1"/>
    </source>
</evidence>
<feature type="domain" description="RNA polymerase sigma-70 region 2" evidence="5">
    <location>
        <begin position="32"/>
        <end position="100"/>
    </location>
</feature>
<keyword evidence="3" id="KW-0731">Sigma factor</keyword>
<dbReference type="Gene3D" id="1.10.1740.10">
    <property type="match status" value="1"/>
</dbReference>
<sequence length="208" mass="23325">MSYQATAAIFPAAEVELVTRAVAGDRDAFATLYNDHRPEVYRYLVNKTRNRTLAEDLTQDTFLRALRRIDTFRHRPTTAGFVGWLCVIARNLYLDHLKLHRTTREIPTAEPFQTDAFEHSAEESAIRGLATIEAKQAVAQAMETLTAHQRDVVRLRHIEELTFPETAARLGKNVASTKTLHFRAMRKMHAALAASVGKAAVQQEGALA</sequence>
<dbReference type="Proteomes" id="UP000621386">
    <property type="component" value="Unassembled WGS sequence"/>
</dbReference>
<dbReference type="PANTHER" id="PTHR43133">
    <property type="entry name" value="RNA POLYMERASE ECF-TYPE SIGMA FACTO"/>
    <property type="match status" value="1"/>
</dbReference>
<dbReference type="InterPro" id="IPR039425">
    <property type="entry name" value="RNA_pol_sigma-70-like"/>
</dbReference>
<evidence type="ECO:0000256" key="2">
    <source>
        <dbReference type="ARBA" id="ARBA00023015"/>
    </source>
</evidence>
<proteinExistence type="inferred from homology"/>
<organism evidence="7 8">
    <name type="scientific">Streptomyces musisoli</name>
    <dbReference type="NCBI Taxonomy" id="2802280"/>
    <lineage>
        <taxon>Bacteria</taxon>
        <taxon>Bacillati</taxon>
        <taxon>Actinomycetota</taxon>
        <taxon>Actinomycetes</taxon>
        <taxon>Kitasatosporales</taxon>
        <taxon>Streptomycetaceae</taxon>
        <taxon>Streptomyces</taxon>
    </lineage>
</organism>
<dbReference type="InterPro" id="IPR013325">
    <property type="entry name" value="RNA_pol_sigma_r2"/>
</dbReference>
<reference evidence="7 8" key="1">
    <citation type="submission" date="2021-01" db="EMBL/GenBank/DDBJ databases">
        <title>WGS of actinomycetes isolated from Thailand.</title>
        <authorList>
            <person name="Thawai C."/>
        </authorList>
    </citation>
    <scope>NUCLEOTIDE SEQUENCE [LARGE SCALE GENOMIC DNA]</scope>
    <source>
        <strain evidence="7 8">CH5-8</strain>
    </source>
</reference>
<evidence type="ECO:0000259" key="6">
    <source>
        <dbReference type="Pfam" id="PF08281"/>
    </source>
</evidence>
<comment type="caution">
    <text evidence="7">The sequence shown here is derived from an EMBL/GenBank/DDBJ whole genome shotgun (WGS) entry which is preliminary data.</text>
</comment>
<accession>A0ABS1P6N9</accession>
<dbReference type="RefSeq" id="WP_201822317.1">
    <property type="nucleotide sequence ID" value="NZ_JAERRH010000010.1"/>
</dbReference>
<comment type="similarity">
    <text evidence="1">Belongs to the sigma-70 factor family. ECF subfamily.</text>
</comment>
<dbReference type="InterPro" id="IPR013324">
    <property type="entry name" value="RNA_pol_sigma_r3/r4-like"/>
</dbReference>
<dbReference type="InterPro" id="IPR007627">
    <property type="entry name" value="RNA_pol_sigma70_r2"/>
</dbReference>
<dbReference type="NCBIfam" id="TIGR02937">
    <property type="entry name" value="sigma70-ECF"/>
    <property type="match status" value="1"/>
</dbReference>
<dbReference type="PANTHER" id="PTHR43133:SF57">
    <property type="entry name" value="RNA POLYMERASE SIGMA-70 FACTOR"/>
    <property type="match status" value="1"/>
</dbReference>
<protein>
    <submittedName>
        <fullName evidence="7">RNA polymerase sigma factor</fullName>
    </submittedName>
</protein>
<keyword evidence="8" id="KW-1185">Reference proteome</keyword>
<evidence type="ECO:0000256" key="3">
    <source>
        <dbReference type="ARBA" id="ARBA00023082"/>
    </source>
</evidence>
<keyword evidence="2" id="KW-0805">Transcription regulation</keyword>
<dbReference type="InterPro" id="IPR014284">
    <property type="entry name" value="RNA_pol_sigma-70_dom"/>
</dbReference>